<dbReference type="Proteomes" id="UP000183508">
    <property type="component" value="Unassembled WGS sequence"/>
</dbReference>
<keyword evidence="3" id="KW-1185">Reference proteome</keyword>
<dbReference type="RefSeq" id="WP_074948842.1">
    <property type="nucleotide sequence ID" value="NZ_FPBV01000001.1"/>
</dbReference>
<protein>
    <submittedName>
        <fullName evidence="2">Uncharacterized protein</fullName>
    </submittedName>
</protein>
<evidence type="ECO:0000313" key="2">
    <source>
        <dbReference type="EMBL" id="SFU36478.1"/>
    </source>
</evidence>
<evidence type="ECO:0000313" key="3">
    <source>
        <dbReference type="Proteomes" id="UP000183508"/>
    </source>
</evidence>
<feature type="transmembrane region" description="Helical" evidence="1">
    <location>
        <begin position="44"/>
        <end position="65"/>
    </location>
</feature>
<gene>
    <name evidence="2" type="ORF">SAMN05421543_101299</name>
</gene>
<accession>A0A1I7FK06</accession>
<sequence>MNDFDEELRRRLRALPELPFTPELAQRIQRAARAPRHRRRAGRWSGWLVGGCGVGAAVMMTWLVWSGMDVGTTPQGRMKGTFATANAVPQGSSIGLVAAPLSVGYIGVTGTGSGRLDTVTATLTNVGTQPLSADDVFGVLSFQQGDDGELLSSTRWITLVDAPDTPIQPGQTVTWTFRPIGAPEDANGNLTLTPRLIFFKKGLVPAAQADVVWQVPGAEVRRVRVQPTSEWPNGESFQVEAELVNTSGAPLPLHNLLAVIWFTPRGQAGDWTAPNPVRFMAQVEPDPASGRVLAPGASAQVVFRLIGPPADYASMDPHIQWILR</sequence>
<keyword evidence="1" id="KW-0812">Transmembrane</keyword>
<reference evidence="3" key="1">
    <citation type="submission" date="2016-10" db="EMBL/GenBank/DDBJ databases">
        <authorList>
            <person name="Varghese N."/>
        </authorList>
    </citation>
    <scope>NUCLEOTIDE SEQUENCE [LARGE SCALE GENOMIC DNA]</scope>
    <source>
        <strain evidence="3">DSM 17980</strain>
    </source>
</reference>
<evidence type="ECO:0000256" key="1">
    <source>
        <dbReference type="SAM" id="Phobius"/>
    </source>
</evidence>
<keyword evidence="1" id="KW-1133">Transmembrane helix</keyword>
<name>A0A1I7FK06_9BACL</name>
<dbReference type="STRING" id="392015.SAMN05421543_101299"/>
<keyword evidence="1" id="KW-0472">Membrane</keyword>
<dbReference type="OrthoDB" id="2372639at2"/>
<organism evidence="2 3">
    <name type="scientific">Alicyclobacillus macrosporangiidus</name>
    <dbReference type="NCBI Taxonomy" id="392015"/>
    <lineage>
        <taxon>Bacteria</taxon>
        <taxon>Bacillati</taxon>
        <taxon>Bacillota</taxon>
        <taxon>Bacilli</taxon>
        <taxon>Bacillales</taxon>
        <taxon>Alicyclobacillaceae</taxon>
        <taxon>Alicyclobacillus</taxon>
    </lineage>
</organism>
<proteinExistence type="predicted"/>
<dbReference type="AlphaFoldDB" id="A0A1I7FK06"/>
<dbReference type="EMBL" id="FPBV01000001">
    <property type="protein sequence ID" value="SFU36478.1"/>
    <property type="molecule type" value="Genomic_DNA"/>
</dbReference>